<proteinExistence type="predicted"/>
<sequence length="681" mass="75196">MLRLLTPPPPPSIPPHLTDFSPTAHAVAVNILWFMSLILSLSCALAATLVQQWVRTYMRDVKSSRSTSIRGLRHLFLCLAVERFRLDEVPGTIVTLLHLSVGLFLTGLIIFLFPINHIVAGGAIAAIAITGFVYIALTIVPLVIPECPYSTPLTPVLGSIPRAAVFLFLTSRNLVFVIKDFKEQQRVQRRMAPSAKWFSKYIPTRQSSLSKLSLSATFLQHAIQRTLVHVDELHDLGLLFEGLADFLNIRKKGAASHDELSLLNYLAKSERNFFGLINLYISQLERELSSRNLPDPGLIRRFSSALAVGRILVQGLVMHDTQRVVKAWNNVKAWSSVNADMRGHSPQASNAIRPDRPDRELIKFLRWSGSSRSTSLVIRSHRANLRSSAFRLLADRVDDPGMEGIAKAGRIILHLARTPAKLIPLHDCVEWDGLVSDTSSLPQSSDIRYWIVCNAFDFLRVTLHQTLEVIDAYSGVWTTCLDDMESHRSPTLPIHPASVRVSQEVWALFKHAGVLPWLSPGGDTTSEPGNARHADALRRYPKLHRAMRTLAMSVQSISHPSEIGEPLPSSPFSPTATSVPSHIMHNTSPTSPVNREPSDRLPGAWPPSQHDATMPRTQLTSSAPGDASSESYPLQLLLSSPNSVATPVRPSFVNEATVMPPNEVALREVVVDNCHNSGSAN</sequence>
<dbReference type="Proteomes" id="UP000814128">
    <property type="component" value="Unassembled WGS sequence"/>
</dbReference>
<keyword evidence="2" id="KW-1185">Reference proteome</keyword>
<evidence type="ECO:0000313" key="2">
    <source>
        <dbReference type="Proteomes" id="UP000814128"/>
    </source>
</evidence>
<protein>
    <submittedName>
        <fullName evidence="1">Uncharacterized protein</fullName>
    </submittedName>
</protein>
<gene>
    <name evidence="1" type="ORF">K488DRAFT_89804</name>
</gene>
<dbReference type="EMBL" id="MU273759">
    <property type="protein sequence ID" value="KAI0028379.1"/>
    <property type="molecule type" value="Genomic_DNA"/>
</dbReference>
<reference evidence="1" key="1">
    <citation type="submission" date="2021-02" db="EMBL/GenBank/DDBJ databases">
        <authorList>
            <consortium name="DOE Joint Genome Institute"/>
            <person name="Ahrendt S."/>
            <person name="Looney B.P."/>
            <person name="Miyauchi S."/>
            <person name="Morin E."/>
            <person name="Drula E."/>
            <person name="Courty P.E."/>
            <person name="Chicoki N."/>
            <person name="Fauchery L."/>
            <person name="Kohler A."/>
            <person name="Kuo A."/>
            <person name="Labutti K."/>
            <person name="Pangilinan J."/>
            <person name="Lipzen A."/>
            <person name="Riley R."/>
            <person name="Andreopoulos W."/>
            <person name="He G."/>
            <person name="Johnson J."/>
            <person name="Barry K.W."/>
            <person name="Grigoriev I.V."/>
            <person name="Nagy L."/>
            <person name="Hibbett D."/>
            <person name="Henrissat B."/>
            <person name="Matheny P.B."/>
            <person name="Labbe J."/>
            <person name="Martin F."/>
        </authorList>
    </citation>
    <scope>NUCLEOTIDE SEQUENCE</scope>
    <source>
        <strain evidence="1">EC-137</strain>
    </source>
</reference>
<comment type="caution">
    <text evidence="1">The sequence shown here is derived from an EMBL/GenBank/DDBJ whole genome shotgun (WGS) entry which is preliminary data.</text>
</comment>
<accession>A0ACB8Q9I5</accession>
<organism evidence="1 2">
    <name type="scientific">Vararia minispora EC-137</name>
    <dbReference type="NCBI Taxonomy" id="1314806"/>
    <lineage>
        <taxon>Eukaryota</taxon>
        <taxon>Fungi</taxon>
        <taxon>Dikarya</taxon>
        <taxon>Basidiomycota</taxon>
        <taxon>Agaricomycotina</taxon>
        <taxon>Agaricomycetes</taxon>
        <taxon>Russulales</taxon>
        <taxon>Lachnocladiaceae</taxon>
        <taxon>Vararia</taxon>
    </lineage>
</organism>
<reference evidence="1" key="2">
    <citation type="journal article" date="2022" name="New Phytol.">
        <title>Evolutionary transition to the ectomycorrhizal habit in the genomes of a hyperdiverse lineage of mushroom-forming fungi.</title>
        <authorList>
            <person name="Looney B."/>
            <person name="Miyauchi S."/>
            <person name="Morin E."/>
            <person name="Drula E."/>
            <person name="Courty P.E."/>
            <person name="Kohler A."/>
            <person name="Kuo A."/>
            <person name="LaButti K."/>
            <person name="Pangilinan J."/>
            <person name="Lipzen A."/>
            <person name="Riley R."/>
            <person name="Andreopoulos W."/>
            <person name="He G."/>
            <person name="Johnson J."/>
            <person name="Nolan M."/>
            <person name="Tritt A."/>
            <person name="Barry K.W."/>
            <person name="Grigoriev I.V."/>
            <person name="Nagy L.G."/>
            <person name="Hibbett D."/>
            <person name="Henrissat B."/>
            <person name="Matheny P.B."/>
            <person name="Labbe J."/>
            <person name="Martin F.M."/>
        </authorList>
    </citation>
    <scope>NUCLEOTIDE SEQUENCE</scope>
    <source>
        <strain evidence="1">EC-137</strain>
    </source>
</reference>
<name>A0ACB8Q9I5_9AGAM</name>
<evidence type="ECO:0000313" key="1">
    <source>
        <dbReference type="EMBL" id="KAI0028379.1"/>
    </source>
</evidence>